<organism evidence="9 10">
    <name type="scientific">Pseudolysinimonas kribbensis</name>
    <dbReference type="NCBI Taxonomy" id="433641"/>
    <lineage>
        <taxon>Bacteria</taxon>
        <taxon>Bacillati</taxon>
        <taxon>Actinomycetota</taxon>
        <taxon>Actinomycetes</taxon>
        <taxon>Micrococcales</taxon>
        <taxon>Microbacteriaceae</taxon>
        <taxon>Pseudolysinimonas</taxon>
    </lineage>
</organism>
<dbReference type="InterPro" id="IPR001279">
    <property type="entry name" value="Metallo-B-lactamas"/>
</dbReference>
<accession>A0ABQ6KCV5</accession>
<feature type="transmembrane region" description="Helical" evidence="7">
    <location>
        <begin position="274"/>
        <end position="294"/>
    </location>
</feature>
<protein>
    <recommendedName>
        <fullName evidence="8">Metallo-beta-lactamase domain-containing protein</fullName>
    </recommendedName>
</protein>
<dbReference type="RefSeq" id="WP_284255107.1">
    <property type="nucleotide sequence ID" value="NZ_BSVB01000001.1"/>
</dbReference>
<feature type="transmembrane region" description="Helical" evidence="7">
    <location>
        <begin position="306"/>
        <end position="329"/>
    </location>
</feature>
<evidence type="ECO:0000256" key="5">
    <source>
        <dbReference type="ARBA" id="ARBA00023136"/>
    </source>
</evidence>
<dbReference type="Pfam" id="PF00753">
    <property type="entry name" value="Lactamase_B"/>
    <property type="match status" value="1"/>
</dbReference>
<sequence length="603" mass="61197">MLEAADHVRVALVRATAGLPGDGGDLLPGLAIGDTAQVSPRLTAEMKASSLTHLTAVSGANCAIVVGLVLWAASAIGLPRMVRLAVALLALVGFVVLVTPQGSVIRAAVMAAVALTAIALGRAGRGLPLLCIAVIVLLTTDPWLARDYGFALSALATGGLLLLAAPIARSIARLLPNRLALLLAVPIAAQLACQPVILLLNPALPVYGIAANLLAEPAAPLVTVLGLAACATAAVLPGLASAIGWLAWLPASWIAAVARFFAHLPGAQSPWPPGVIGILLLIAVTVLALVAVLGGSPARLRRLARAALVVGVVGYLASVAGIHVVTVAGRPADWEFGLCDIGQGDATLIRSGGEIALVDTGPDPKPLAVCLSDLGIDHIDLLVLTHYDLDHVGGTDAVVGKVDRALIGPPSDPGDHRLASELRAGGARVDQVSIGVHGVLGALRWDVVWPPDTGVEPGNPASVTITITPGEGCPACLSGILLGDLGEESQDRLLGLMHPGHVDVVKVAHHGSADQSPELYAALHPTLGLIGVGAGNDYGHPTAKLLGILTANGIRPLRTDLDGMVLVAPGAQPHEAVVWKQKPGGDEATLTGPELTARDGPTK</sequence>
<dbReference type="NCBIfam" id="TIGR00360">
    <property type="entry name" value="ComEC_N-term"/>
    <property type="match status" value="1"/>
</dbReference>
<dbReference type="PANTHER" id="PTHR30619">
    <property type="entry name" value="DNA INTERNALIZATION/COMPETENCE PROTEIN COMEC/REC2"/>
    <property type="match status" value="1"/>
</dbReference>
<feature type="region of interest" description="Disordered" evidence="6">
    <location>
        <begin position="581"/>
        <end position="603"/>
    </location>
</feature>
<dbReference type="InterPro" id="IPR036866">
    <property type="entry name" value="RibonucZ/Hydroxyglut_hydro"/>
</dbReference>
<evidence type="ECO:0000313" key="9">
    <source>
        <dbReference type="EMBL" id="GMA96565.1"/>
    </source>
</evidence>
<evidence type="ECO:0000256" key="7">
    <source>
        <dbReference type="SAM" id="Phobius"/>
    </source>
</evidence>
<comment type="caution">
    <text evidence="9">The sequence shown here is derived from an EMBL/GenBank/DDBJ whole genome shotgun (WGS) entry which is preliminary data.</text>
</comment>
<evidence type="ECO:0000256" key="1">
    <source>
        <dbReference type="ARBA" id="ARBA00004651"/>
    </source>
</evidence>
<evidence type="ECO:0000259" key="8">
    <source>
        <dbReference type="SMART" id="SM00849"/>
    </source>
</evidence>
<keyword evidence="4 7" id="KW-1133">Transmembrane helix</keyword>
<dbReference type="InterPro" id="IPR052159">
    <property type="entry name" value="Competence_DNA_uptake"/>
</dbReference>
<feature type="domain" description="Metallo-beta-lactamase" evidence="8">
    <location>
        <begin position="343"/>
        <end position="524"/>
    </location>
</feature>
<dbReference type="InterPro" id="IPR004477">
    <property type="entry name" value="ComEC_N"/>
</dbReference>
<dbReference type="Pfam" id="PF03772">
    <property type="entry name" value="Competence"/>
    <property type="match status" value="1"/>
</dbReference>
<keyword evidence="2" id="KW-1003">Cell membrane</keyword>
<feature type="transmembrane region" description="Helical" evidence="7">
    <location>
        <begin position="150"/>
        <end position="167"/>
    </location>
</feature>
<feature type="transmembrane region" description="Helical" evidence="7">
    <location>
        <begin position="243"/>
        <end position="262"/>
    </location>
</feature>
<name>A0ABQ6KCV5_9MICO</name>
<reference evidence="10" key="1">
    <citation type="journal article" date="2019" name="Int. J. Syst. Evol. Microbiol.">
        <title>The Global Catalogue of Microorganisms (GCM) 10K type strain sequencing project: providing services to taxonomists for standard genome sequencing and annotation.</title>
        <authorList>
            <consortium name="The Broad Institute Genomics Platform"/>
            <consortium name="The Broad Institute Genome Sequencing Center for Infectious Disease"/>
            <person name="Wu L."/>
            <person name="Ma J."/>
        </authorList>
    </citation>
    <scope>NUCLEOTIDE SEQUENCE [LARGE SCALE GENOMIC DNA]</scope>
    <source>
        <strain evidence="10">NBRC 108894</strain>
    </source>
</reference>
<keyword evidence="3 7" id="KW-0812">Transmembrane</keyword>
<feature type="transmembrane region" description="Helical" evidence="7">
    <location>
        <begin position="179"/>
        <end position="198"/>
    </location>
</feature>
<feature type="transmembrane region" description="Helical" evidence="7">
    <location>
        <begin position="51"/>
        <end position="74"/>
    </location>
</feature>
<evidence type="ECO:0000313" key="10">
    <source>
        <dbReference type="Proteomes" id="UP001157034"/>
    </source>
</evidence>
<evidence type="ECO:0000256" key="3">
    <source>
        <dbReference type="ARBA" id="ARBA00022692"/>
    </source>
</evidence>
<evidence type="ECO:0000256" key="6">
    <source>
        <dbReference type="SAM" id="MobiDB-lite"/>
    </source>
</evidence>
<keyword evidence="5 7" id="KW-0472">Membrane</keyword>
<dbReference type="EMBL" id="BSVB01000001">
    <property type="protein sequence ID" value="GMA96565.1"/>
    <property type="molecule type" value="Genomic_DNA"/>
</dbReference>
<dbReference type="SMART" id="SM00849">
    <property type="entry name" value="Lactamase_B"/>
    <property type="match status" value="1"/>
</dbReference>
<comment type="subcellular location">
    <subcellularLocation>
        <location evidence="1">Cell membrane</location>
        <topology evidence="1">Multi-pass membrane protein</topology>
    </subcellularLocation>
</comment>
<dbReference type="PANTHER" id="PTHR30619:SF1">
    <property type="entry name" value="RECOMBINATION PROTEIN 2"/>
    <property type="match status" value="1"/>
</dbReference>
<dbReference type="Proteomes" id="UP001157034">
    <property type="component" value="Unassembled WGS sequence"/>
</dbReference>
<dbReference type="Gene3D" id="3.60.15.10">
    <property type="entry name" value="Ribonuclease Z/Hydroxyacylglutathione hydrolase-like"/>
    <property type="match status" value="1"/>
</dbReference>
<evidence type="ECO:0000256" key="4">
    <source>
        <dbReference type="ARBA" id="ARBA00022989"/>
    </source>
</evidence>
<keyword evidence="10" id="KW-1185">Reference proteome</keyword>
<proteinExistence type="predicted"/>
<feature type="transmembrane region" description="Helical" evidence="7">
    <location>
        <begin position="81"/>
        <end position="98"/>
    </location>
</feature>
<evidence type="ECO:0000256" key="2">
    <source>
        <dbReference type="ARBA" id="ARBA00022475"/>
    </source>
</evidence>
<gene>
    <name evidence="9" type="ORF">GCM10025881_33890</name>
</gene>
<feature type="transmembrane region" description="Helical" evidence="7">
    <location>
        <begin position="127"/>
        <end position="144"/>
    </location>
</feature>
<dbReference type="SUPFAM" id="SSF56281">
    <property type="entry name" value="Metallo-hydrolase/oxidoreductase"/>
    <property type="match status" value="1"/>
</dbReference>